<dbReference type="Proteomes" id="UP000324091">
    <property type="component" value="Chromosome 19"/>
</dbReference>
<feature type="transmembrane region" description="Helical" evidence="1">
    <location>
        <begin position="97"/>
        <end position="119"/>
    </location>
</feature>
<keyword evidence="1" id="KW-0472">Membrane</keyword>
<organism evidence="2 3">
    <name type="scientific">Takifugu flavidus</name>
    <name type="common">sansaifugu</name>
    <dbReference type="NCBI Taxonomy" id="433684"/>
    <lineage>
        <taxon>Eukaryota</taxon>
        <taxon>Metazoa</taxon>
        <taxon>Chordata</taxon>
        <taxon>Craniata</taxon>
        <taxon>Vertebrata</taxon>
        <taxon>Euteleostomi</taxon>
        <taxon>Actinopterygii</taxon>
        <taxon>Neopterygii</taxon>
        <taxon>Teleostei</taxon>
        <taxon>Neoteleostei</taxon>
        <taxon>Acanthomorphata</taxon>
        <taxon>Eupercaria</taxon>
        <taxon>Tetraodontiformes</taxon>
        <taxon>Tetradontoidea</taxon>
        <taxon>Tetraodontidae</taxon>
        <taxon>Takifugu</taxon>
    </lineage>
</organism>
<protein>
    <submittedName>
        <fullName evidence="2">Scavenger receptor class A member 5</fullName>
    </submittedName>
</protein>
<keyword evidence="3" id="KW-1185">Reference proteome</keyword>
<name>A0A5C6NMD1_9TELE</name>
<keyword evidence="2" id="KW-0675">Receptor</keyword>
<comment type="caution">
    <text evidence="2">The sequence shown here is derived from an EMBL/GenBank/DDBJ whole genome shotgun (WGS) entry which is preliminary data.</text>
</comment>
<accession>A0A5C6NMD1</accession>
<keyword evidence="1" id="KW-1133">Transmembrane helix</keyword>
<dbReference type="EMBL" id="RHFK02000011">
    <property type="protein sequence ID" value="TWW68544.1"/>
    <property type="molecule type" value="Genomic_DNA"/>
</dbReference>
<keyword evidence="1" id="KW-0812">Transmembrane</keyword>
<proteinExistence type="predicted"/>
<evidence type="ECO:0000313" key="2">
    <source>
        <dbReference type="EMBL" id="TWW68544.1"/>
    </source>
</evidence>
<dbReference type="AlphaFoldDB" id="A0A5C6NMD1"/>
<gene>
    <name evidence="2" type="ORF">D4764_19G0003420</name>
</gene>
<evidence type="ECO:0000313" key="3">
    <source>
        <dbReference type="Proteomes" id="UP000324091"/>
    </source>
</evidence>
<evidence type="ECO:0000256" key="1">
    <source>
        <dbReference type="SAM" id="Phobius"/>
    </source>
</evidence>
<reference evidence="2 3" key="1">
    <citation type="submission" date="2019-04" db="EMBL/GenBank/DDBJ databases">
        <title>Chromosome genome assembly for Takifugu flavidus.</title>
        <authorList>
            <person name="Xiao S."/>
        </authorList>
    </citation>
    <scope>NUCLEOTIDE SEQUENCE [LARGE SCALE GENOMIC DNA]</scope>
    <source>
        <strain evidence="2">HTHZ2018</strain>
        <tissue evidence="2">Muscle</tissue>
    </source>
</reference>
<sequence length="122" mass="14014">MHHLDCRELHYQIDLSRCSDALPTCCDVQPFLFVSCQEEMENKAMYLSTYEERENGSVYEEAYDGHNLSKLSLCDEGSSKRRRKQDQRCGHLNSLSAIKYAIVLLYILVILTIFGLCLAGRT</sequence>